<evidence type="ECO:0000256" key="2">
    <source>
        <dbReference type="ARBA" id="ARBA00022980"/>
    </source>
</evidence>
<accession>A0A7S3GRG0</accession>
<evidence type="ECO:0000256" key="6">
    <source>
        <dbReference type="SAM" id="MobiDB-lite"/>
    </source>
</evidence>
<organism evidence="7">
    <name type="scientific">Spumella elongata</name>
    <dbReference type="NCBI Taxonomy" id="89044"/>
    <lineage>
        <taxon>Eukaryota</taxon>
        <taxon>Sar</taxon>
        <taxon>Stramenopiles</taxon>
        <taxon>Ochrophyta</taxon>
        <taxon>Chrysophyceae</taxon>
        <taxon>Chromulinales</taxon>
        <taxon>Chromulinaceae</taxon>
        <taxon>Spumella</taxon>
    </lineage>
</organism>
<dbReference type="HAMAP" id="MF_00545">
    <property type="entry name" value="Ribosomal_eS24"/>
    <property type="match status" value="1"/>
</dbReference>
<feature type="compositionally biased region" description="Basic and acidic residues" evidence="6">
    <location>
        <begin position="94"/>
        <end position="110"/>
    </location>
</feature>
<evidence type="ECO:0000256" key="1">
    <source>
        <dbReference type="ARBA" id="ARBA00009680"/>
    </source>
</evidence>
<keyword evidence="3 4" id="KW-0687">Ribonucleoprotein</keyword>
<gene>
    <name evidence="7" type="ORF">SELO1098_LOCUS3247</name>
</gene>
<keyword evidence="2 4" id="KW-0689">Ribosomal protein</keyword>
<dbReference type="FunFam" id="3.30.70.3370:FF:000001">
    <property type="entry name" value="40S ribosomal protein S24"/>
    <property type="match status" value="1"/>
</dbReference>
<dbReference type="EMBL" id="HBIC01006118">
    <property type="protein sequence ID" value="CAE0274420.1"/>
    <property type="molecule type" value="Transcribed_RNA"/>
</dbReference>
<evidence type="ECO:0000313" key="7">
    <source>
        <dbReference type="EMBL" id="CAE0274420.1"/>
    </source>
</evidence>
<reference evidence="7" key="1">
    <citation type="submission" date="2021-01" db="EMBL/GenBank/DDBJ databases">
        <authorList>
            <person name="Corre E."/>
            <person name="Pelletier E."/>
            <person name="Niang G."/>
            <person name="Scheremetjew M."/>
            <person name="Finn R."/>
            <person name="Kale V."/>
            <person name="Holt S."/>
            <person name="Cochrane G."/>
            <person name="Meng A."/>
            <person name="Brown T."/>
            <person name="Cohen L."/>
        </authorList>
    </citation>
    <scope>NUCLEOTIDE SEQUENCE</scope>
    <source>
        <strain evidence="7">CCAP 955/1</strain>
    </source>
</reference>
<dbReference type="PROSITE" id="PS00529">
    <property type="entry name" value="RIBOSOMAL_S24E"/>
    <property type="match status" value="1"/>
</dbReference>
<evidence type="ECO:0000256" key="5">
    <source>
        <dbReference type="RuleBase" id="RU004383"/>
    </source>
</evidence>
<feature type="compositionally biased region" description="Basic residues" evidence="6">
    <location>
        <begin position="111"/>
        <end position="120"/>
    </location>
</feature>
<sequence length="138" mass="15859">MAGEKLPVQIRTRKFIRNALLARRQFVVDIIHPGRANVSKTELQEKIGQLFKVSESNLIYLFGFRTVFGGGRSTGFALIYDNLESAKKFEPKHRLARNGLEKKREGSRKQIKEKKNRGKKVWGVGRRIARHKAKKNAD</sequence>
<dbReference type="GO" id="GO:0006412">
    <property type="term" value="P:translation"/>
    <property type="evidence" value="ECO:0007669"/>
    <property type="project" value="InterPro"/>
</dbReference>
<evidence type="ECO:0000256" key="3">
    <source>
        <dbReference type="ARBA" id="ARBA00023274"/>
    </source>
</evidence>
<dbReference type="Gene3D" id="3.30.70.3370">
    <property type="match status" value="1"/>
</dbReference>
<dbReference type="PANTHER" id="PTHR10496">
    <property type="entry name" value="40S RIBOSOMAL PROTEIN S24"/>
    <property type="match status" value="1"/>
</dbReference>
<feature type="region of interest" description="Disordered" evidence="6">
    <location>
        <begin position="94"/>
        <end position="121"/>
    </location>
</feature>
<dbReference type="GO" id="GO:1990904">
    <property type="term" value="C:ribonucleoprotein complex"/>
    <property type="evidence" value="ECO:0007669"/>
    <property type="project" value="UniProtKB-KW"/>
</dbReference>
<name>A0A7S3GRG0_9STRA</name>
<dbReference type="InterPro" id="IPR012678">
    <property type="entry name" value="Ribosomal_uL23/eL15/eS24_sf"/>
</dbReference>
<protein>
    <recommendedName>
        <fullName evidence="5">40S ribosomal protein S24</fullName>
    </recommendedName>
</protein>
<dbReference type="InterPro" id="IPR018098">
    <property type="entry name" value="Ribosomal_eS24_CS"/>
</dbReference>
<dbReference type="GO" id="GO:0003735">
    <property type="term" value="F:structural constituent of ribosome"/>
    <property type="evidence" value="ECO:0007669"/>
    <property type="project" value="InterPro"/>
</dbReference>
<dbReference type="InterPro" id="IPR053709">
    <property type="entry name" value="eRP_eS24_sf"/>
</dbReference>
<comment type="similarity">
    <text evidence="1 4">Belongs to the eukaryotic ribosomal protein eS24 family.</text>
</comment>
<evidence type="ECO:0000256" key="4">
    <source>
        <dbReference type="RuleBase" id="RU004381"/>
    </source>
</evidence>
<dbReference type="GO" id="GO:0005840">
    <property type="term" value="C:ribosome"/>
    <property type="evidence" value="ECO:0007669"/>
    <property type="project" value="UniProtKB-KW"/>
</dbReference>
<proteinExistence type="inferred from homology"/>
<dbReference type="InterPro" id="IPR001976">
    <property type="entry name" value="Ribosomal_eS24"/>
</dbReference>
<dbReference type="Pfam" id="PF01282">
    <property type="entry name" value="Ribosomal_S24e"/>
    <property type="match status" value="1"/>
</dbReference>
<dbReference type="SUPFAM" id="SSF54189">
    <property type="entry name" value="Ribosomal proteins S24e, L23 and L15e"/>
    <property type="match status" value="1"/>
</dbReference>
<dbReference type="AlphaFoldDB" id="A0A7S3GRG0"/>